<comment type="caution">
    <text evidence="3">The sequence shown here is derived from an EMBL/GenBank/DDBJ whole genome shotgun (WGS) entry which is preliminary data.</text>
</comment>
<dbReference type="GO" id="GO:0000160">
    <property type="term" value="P:phosphorelay signal transduction system"/>
    <property type="evidence" value="ECO:0007669"/>
    <property type="project" value="InterPro"/>
</dbReference>
<accession>W4LKL3</accession>
<feature type="domain" description="Response regulatory" evidence="2">
    <location>
        <begin position="1"/>
        <end position="104"/>
    </location>
</feature>
<name>W4LKL3_9BACT</name>
<dbReference type="Proteomes" id="UP000019140">
    <property type="component" value="Unassembled WGS sequence"/>
</dbReference>
<protein>
    <recommendedName>
        <fullName evidence="2">Response regulatory domain-containing protein</fullName>
    </recommendedName>
</protein>
<dbReference type="InterPro" id="IPR001789">
    <property type="entry name" value="Sig_transdc_resp-reg_receiver"/>
</dbReference>
<dbReference type="AlphaFoldDB" id="W4LKL3"/>
<dbReference type="Gene3D" id="3.40.50.2300">
    <property type="match status" value="1"/>
</dbReference>
<dbReference type="HOGENOM" id="CLU_000445_69_8_7"/>
<evidence type="ECO:0000259" key="2">
    <source>
        <dbReference type="PROSITE" id="PS50110"/>
    </source>
</evidence>
<organism evidence="3 4">
    <name type="scientific">Candidatus Entotheonella gemina</name>
    <dbReference type="NCBI Taxonomy" id="1429439"/>
    <lineage>
        <taxon>Bacteria</taxon>
        <taxon>Pseudomonadati</taxon>
        <taxon>Nitrospinota/Tectimicrobiota group</taxon>
        <taxon>Candidatus Tectimicrobiota</taxon>
        <taxon>Candidatus Entotheonellia</taxon>
        <taxon>Candidatus Entotheonellales</taxon>
        <taxon>Candidatus Entotheonellaceae</taxon>
        <taxon>Candidatus Entotheonella</taxon>
    </lineage>
</organism>
<evidence type="ECO:0000313" key="3">
    <source>
        <dbReference type="EMBL" id="ETW98643.1"/>
    </source>
</evidence>
<dbReference type="PROSITE" id="PS50110">
    <property type="entry name" value="RESPONSE_REGULATORY"/>
    <property type="match status" value="1"/>
</dbReference>
<dbReference type="SUPFAM" id="SSF52172">
    <property type="entry name" value="CheY-like"/>
    <property type="match status" value="1"/>
</dbReference>
<gene>
    <name evidence="3" type="ORF">ETSY2_42495</name>
</gene>
<evidence type="ECO:0000256" key="1">
    <source>
        <dbReference type="PROSITE-ProRule" id="PRU00169"/>
    </source>
</evidence>
<evidence type="ECO:0000313" key="4">
    <source>
        <dbReference type="Proteomes" id="UP000019140"/>
    </source>
</evidence>
<dbReference type="EMBL" id="AZHX01001927">
    <property type="protein sequence ID" value="ETW98643.1"/>
    <property type="molecule type" value="Genomic_DNA"/>
</dbReference>
<keyword evidence="4" id="KW-1185">Reference proteome</keyword>
<sequence>MLERFGYEAVCAREGSEVTAAYAMARHLGIPFTVLLLDVNNRLGMGAEETMACLLDLDPNVKAIVCSADYHHPVIKHYSTYGFVAKLEKPFSRKDLIATIGQIKHLCD</sequence>
<reference evidence="3 4" key="1">
    <citation type="journal article" date="2014" name="Nature">
        <title>An environmental bacterial taxon with a large and distinct metabolic repertoire.</title>
        <authorList>
            <person name="Wilson M.C."/>
            <person name="Mori T."/>
            <person name="Ruckert C."/>
            <person name="Uria A.R."/>
            <person name="Helf M.J."/>
            <person name="Takada K."/>
            <person name="Gernert C."/>
            <person name="Steffens U.A."/>
            <person name="Heycke N."/>
            <person name="Schmitt S."/>
            <person name="Rinke C."/>
            <person name="Helfrich E.J."/>
            <person name="Brachmann A.O."/>
            <person name="Gurgui C."/>
            <person name="Wakimoto T."/>
            <person name="Kracht M."/>
            <person name="Crusemann M."/>
            <person name="Hentschel U."/>
            <person name="Abe I."/>
            <person name="Matsunaga S."/>
            <person name="Kalinowski J."/>
            <person name="Takeyama H."/>
            <person name="Piel J."/>
        </authorList>
    </citation>
    <scope>NUCLEOTIDE SEQUENCE [LARGE SCALE GENOMIC DNA]</scope>
    <source>
        <strain evidence="4">TSY2</strain>
    </source>
</reference>
<proteinExistence type="predicted"/>
<keyword evidence="1" id="KW-0597">Phosphoprotein</keyword>
<feature type="modified residue" description="4-aspartylphosphate" evidence="1">
    <location>
        <position position="38"/>
    </location>
</feature>
<dbReference type="InterPro" id="IPR011006">
    <property type="entry name" value="CheY-like_superfamily"/>
</dbReference>